<dbReference type="Proteomes" id="UP001500827">
    <property type="component" value="Unassembled WGS sequence"/>
</dbReference>
<comment type="caution">
    <text evidence="1">The sequence shown here is derived from an EMBL/GenBank/DDBJ whole genome shotgun (WGS) entry which is preliminary data.</text>
</comment>
<evidence type="ECO:0000313" key="2">
    <source>
        <dbReference type="Proteomes" id="UP001500827"/>
    </source>
</evidence>
<dbReference type="EMBL" id="BAABBM010000001">
    <property type="protein sequence ID" value="GAA3909100.1"/>
    <property type="molecule type" value="Genomic_DNA"/>
</dbReference>
<dbReference type="RefSeq" id="WP_344700431.1">
    <property type="nucleotide sequence ID" value="NZ_BAABBM010000001.1"/>
</dbReference>
<sequence length="89" mass="10090">MAAIDAEVLARLQLHDIAKVTFYKRDELTTDLICCEVLVGEEMYTFHEELVGWDFIDHLQALPDFSSDWFAAISHPPFAAGESVAFSRQ</sequence>
<keyword evidence="2" id="KW-1185">Reference proteome</keyword>
<name>A0ABP7LWM3_9SPHN</name>
<accession>A0ABP7LWM3</accession>
<evidence type="ECO:0000313" key="1">
    <source>
        <dbReference type="EMBL" id="GAA3909100.1"/>
    </source>
</evidence>
<organism evidence="1 2">
    <name type="scientific">Sphingomonas limnosediminicola</name>
    <dbReference type="NCBI Taxonomy" id="940133"/>
    <lineage>
        <taxon>Bacteria</taxon>
        <taxon>Pseudomonadati</taxon>
        <taxon>Pseudomonadota</taxon>
        <taxon>Alphaproteobacteria</taxon>
        <taxon>Sphingomonadales</taxon>
        <taxon>Sphingomonadaceae</taxon>
        <taxon>Sphingomonas</taxon>
    </lineage>
</organism>
<reference evidence="2" key="1">
    <citation type="journal article" date="2019" name="Int. J. Syst. Evol. Microbiol.">
        <title>The Global Catalogue of Microorganisms (GCM) 10K type strain sequencing project: providing services to taxonomists for standard genome sequencing and annotation.</title>
        <authorList>
            <consortium name="The Broad Institute Genomics Platform"/>
            <consortium name="The Broad Institute Genome Sequencing Center for Infectious Disease"/>
            <person name="Wu L."/>
            <person name="Ma J."/>
        </authorList>
    </citation>
    <scope>NUCLEOTIDE SEQUENCE [LARGE SCALE GENOMIC DNA]</scope>
    <source>
        <strain evidence="2">JCM 17543</strain>
    </source>
</reference>
<protein>
    <submittedName>
        <fullName evidence="1">Uncharacterized protein</fullName>
    </submittedName>
</protein>
<gene>
    <name evidence="1" type="ORF">GCM10022276_29210</name>
</gene>
<proteinExistence type="predicted"/>